<dbReference type="STRING" id="1121428.DESHY_10048"/>
<dbReference type="SUPFAM" id="SSF46689">
    <property type="entry name" value="Homeodomain-like"/>
    <property type="match status" value="1"/>
</dbReference>
<keyword evidence="3" id="KW-0238">DNA-binding</keyword>
<keyword evidence="2" id="KW-0815">Transposition</keyword>
<reference evidence="7 8" key="1">
    <citation type="journal article" date="2013" name="Genome Announc.">
        <title>Genome Sequence of the Sulfate-Reducing Bacterium Desulfotomaculum hydrothermale Lam5(T).</title>
        <authorList>
            <person name="Amin O."/>
            <person name="Fardeau M.L."/>
            <person name="Valette O."/>
            <person name="Hirschler-Rea A."/>
            <person name="Barbe V."/>
            <person name="Medigue C."/>
            <person name="Vacherie B."/>
            <person name="Ollivier B."/>
            <person name="Bertin P.N."/>
            <person name="Dolla A."/>
        </authorList>
    </citation>
    <scope>NUCLEOTIDE SEQUENCE [LARGE SCALE GENOMIC DNA]</scope>
    <source>
        <strain evidence="8">Lam5 / DSM 18033</strain>
    </source>
</reference>
<evidence type="ECO:0000256" key="3">
    <source>
        <dbReference type="ARBA" id="ARBA00023125"/>
    </source>
</evidence>
<dbReference type="NCBIfam" id="NF033546">
    <property type="entry name" value="transpos_IS21"/>
    <property type="match status" value="1"/>
</dbReference>
<proteinExistence type="inferred from homology"/>
<dbReference type="Pfam" id="PF00665">
    <property type="entry name" value="rve"/>
    <property type="match status" value="1"/>
</dbReference>
<keyword evidence="8" id="KW-1185">Reference proteome</keyword>
<evidence type="ECO:0000256" key="1">
    <source>
        <dbReference type="ARBA" id="ARBA00009277"/>
    </source>
</evidence>
<dbReference type="EMBL" id="CAOS01000001">
    <property type="protein sequence ID" value="CCO06888.1"/>
    <property type="molecule type" value="Genomic_DNA"/>
</dbReference>
<feature type="domain" description="HTH IS21-type" evidence="5">
    <location>
        <begin position="8"/>
        <end position="73"/>
    </location>
</feature>
<dbReference type="RefSeq" id="WP_008409516.1">
    <property type="nucleotide sequence ID" value="NZ_CAOS01000001.1"/>
</dbReference>
<dbReference type="eggNOG" id="COG4584">
    <property type="taxonomic scope" value="Bacteria"/>
</dbReference>
<feature type="domain" description="Integrase catalytic" evidence="6">
    <location>
        <begin position="127"/>
        <end position="303"/>
    </location>
</feature>
<evidence type="ECO:0000256" key="4">
    <source>
        <dbReference type="ARBA" id="ARBA00023172"/>
    </source>
</evidence>
<keyword evidence="4" id="KW-0233">DNA recombination</keyword>
<dbReference type="SUPFAM" id="SSF53098">
    <property type="entry name" value="Ribonuclease H-like"/>
    <property type="match status" value="1"/>
</dbReference>
<evidence type="ECO:0000313" key="8">
    <source>
        <dbReference type="Proteomes" id="UP000009315"/>
    </source>
</evidence>
<comment type="similarity">
    <text evidence="1">Belongs to the transposase IS21/IS408/IS1162 family.</text>
</comment>
<sequence length="384" mass="45129">MKIAERWSMYLEIHRLKELGLNVSQIARHLGISRNTVYKYERLEPDELEKAIKELKTRQKKLDCVGGEILSWLKEYPDFSAAQVLDWLLERHPEVDVCESTVRNYVSRLRKEHDIPKTIHKRQYEAVEDPPMGYQMQVDFGETKLKNIKGNLIKLWFITFVLSHSRYKYVAWLDRPFTTADVIQIHENAFAYFGGMTKEIVYDQDHLILVSENYGDLIMTHEFAAYAKKRGFQIYMCRKQDPESKGRIENVVGYVKKNFAKHRMFFNLDKLNEDCLAWLERTGNGKKHNTTKKIPAEVFVLEKQHLRPVLEKMEISCTNSITRRVRKDNTVWYNGNRYSVPLGTYDGMDKEVLVEVVDDNVLVIYDQATARNWPGTIYVMKKAS</sequence>
<accession>K8E638</accession>
<dbReference type="Pfam" id="PF13384">
    <property type="entry name" value="HTH_23"/>
    <property type="match status" value="1"/>
</dbReference>
<evidence type="ECO:0000313" key="7">
    <source>
        <dbReference type="EMBL" id="CCO06888.1"/>
    </source>
</evidence>
<evidence type="ECO:0000259" key="6">
    <source>
        <dbReference type="PROSITE" id="PS50994"/>
    </source>
</evidence>
<dbReference type="GO" id="GO:0003677">
    <property type="term" value="F:DNA binding"/>
    <property type="evidence" value="ECO:0007669"/>
    <property type="project" value="UniProtKB-KW"/>
</dbReference>
<dbReference type="InterPro" id="IPR036397">
    <property type="entry name" value="RNaseH_sf"/>
</dbReference>
<dbReference type="PANTHER" id="PTHR35004:SF6">
    <property type="entry name" value="TRANSPOSASE"/>
    <property type="match status" value="1"/>
</dbReference>
<organism evidence="7 8">
    <name type="scientific">Desulforamulus hydrothermalis Lam5 = DSM 18033</name>
    <dbReference type="NCBI Taxonomy" id="1121428"/>
    <lineage>
        <taxon>Bacteria</taxon>
        <taxon>Bacillati</taxon>
        <taxon>Bacillota</taxon>
        <taxon>Clostridia</taxon>
        <taxon>Eubacteriales</taxon>
        <taxon>Peptococcaceae</taxon>
        <taxon>Desulforamulus</taxon>
    </lineage>
</organism>
<dbReference type="PROSITE" id="PS50994">
    <property type="entry name" value="INTEGRASE"/>
    <property type="match status" value="1"/>
</dbReference>
<name>K8E638_9FIRM</name>
<evidence type="ECO:0000256" key="2">
    <source>
        <dbReference type="ARBA" id="ARBA00022578"/>
    </source>
</evidence>
<dbReference type="GO" id="GO:0006310">
    <property type="term" value="P:DNA recombination"/>
    <property type="evidence" value="ECO:0007669"/>
    <property type="project" value="UniProtKB-KW"/>
</dbReference>
<dbReference type="InterPro" id="IPR009057">
    <property type="entry name" value="Homeodomain-like_sf"/>
</dbReference>
<dbReference type="Gene3D" id="3.30.420.10">
    <property type="entry name" value="Ribonuclease H-like superfamily/Ribonuclease H"/>
    <property type="match status" value="1"/>
</dbReference>
<dbReference type="GO" id="GO:0015074">
    <property type="term" value="P:DNA integration"/>
    <property type="evidence" value="ECO:0007669"/>
    <property type="project" value="InterPro"/>
</dbReference>
<dbReference type="InterPro" id="IPR001584">
    <property type="entry name" value="Integrase_cat-core"/>
</dbReference>
<protein>
    <submittedName>
        <fullName evidence="7">Transposase</fullName>
    </submittedName>
</protein>
<dbReference type="InterPro" id="IPR012337">
    <property type="entry name" value="RNaseH-like_sf"/>
</dbReference>
<dbReference type="Proteomes" id="UP000009315">
    <property type="component" value="Unassembled WGS sequence"/>
</dbReference>
<comment type="caution">
    <text evidence="7">The sequence shown here is derived from an EMBL/GenBank/DDBJ whole genome shotgun (WGS) entry which is preliminary data.</text>
</comment>
<dbReference type="AlphaFoldDB" id="K8E638"/>
<dbReference type="PROSITE" id="PS50531">
    <property type="entry name" value="HTH_IS21"/>
    <property type="match status" value="1"/>
</dbReference>
<dbReference type="GO" id="GO:0032196">
    <property type="term" value="P:transposition"/>
    <property type="evidence" value="ECO:0007669"/>
    <property type="project" value="UniProtKB-KW"/>
</dbReference>
<dbReference type="Gene3D" id="1.10.10.60">
    <property type="entry name" value="Homeodomain-like"/>
    <property type="match status" value="1"/>
</dbReference>
<dbReference type="PANTHER" id="PTHR35004">
    <property type="entry name" value="TRANSPOSASE RV3428C-RELATED"/>
    <property type="match status" value="1"/>
</dbReference>
<dbReference type="InterPro" id="IPR017894">
    <property type="entry name" value="HTH_IS21_transposase_type"/>
</dbReference>
<gene>
    <name evidence="7" type="ORF">DESHY_10048</name>
</gene>
<evidence type="ECO:0000259" key="5">
    <source>
        <dbReference type="PROSITE" id="PS50531"/>
    </source>
</evidence>